<dbReference type="GO" id="GO:0006281">
    <property type="term" value="P:DNA repair"/>
    <property type="evidence" value="ECO:0007669"/>
    <property type="project" value="UniProtKB-KW"/>
</dbReference>
<dbReference type="SUPFAM" id="SSF55979">
    <property type="entry name" value="DNA clamp"/>
    <property type="match status" value="1"/>
</dbReference>
<evidence type="ECO:0000313" key="6">
    <source>
        <dbReference type="EMBL" id="KAF7994754.1"/>
    </source>
</evidence>
<evidence type="ECO:0008006" key="8">
    <source>
        <dbReference type="Google" id="ProtNLM"/>
    </source>
</evidence>
<evidence type="ECO:0000256" key="4">
    <source>
        <dbReference type="ARBA" id="ARBA00023204"/>
    </source>
</evidence>
<dbReference type="Proteomes" id="UP000639338">
    <property type="component" value="Unassembled WGS sequence"/>
</dbReference>
<dbReference type="PANTHER" id="PTHR10870:SF0">
    <property type="entry name" value="CELL CYCLE CHECKPOINT PROTEIN RAD1"/>
    <property type="match status" value="1"/>
</dbReference>
<dbReference type="PANTHER" id="PTHR10870">
    <property type="entry name" value="CELL CYCLE CHECKPOINT PROTEIN RAD1"/>
    <property type="match status" value="1"/>
</dbReference>
<dbReference type="InterPro" id="IPR003011">
    <property type="entry name" value="Cell_cycle_checkpoint_Rad1"/>
</dbReference>
<evidence type="ECO:0000313" key="7">
    <source>
        <dbReference type="Proteomes" id="UP000639338"/>
    </source>
</evidence>
<dbReference type="EMBL" id="JACMRX010000002">
    <property type="protein sequence ID" value="KAF7994754.1"/>
    <property type="molecule type" value="Genomic_DNA"/>
</dbReference>
<organism evidence="6 7">
    <name type="scientific">Aphidius gifuensis</name>
    <name type="common">Parasitoid wasp</name>
    <dbReference type="NCBI Taxonomy" id="684658"/>
    <lineage>
        <taxon>Eukaryota</taxon>
        <taxon>Metazoa</taxon>
        <taxon>Ecdysozoa</taxon>
        <taxon>Arthropoda</taxon>
        <taxon>Hexapoda</taxon>
        <taxon>Insecta</taxon>
        <taxon>Pterygota</taxon>
        <taxon>Neoptera</taxon>
        <taxon>Endopterygota</taxon>
        <taxon>Hymenoptera</taxon>
        <taxon>Apocrita</taxon>
        <taxon>Ichneumonoidea</taxon>
        <taxon>Braconidae</taxon>
        <taxon>Aphidiinae</taxon>
        <taxon>Aphidius</taxon>
    </lineage>
</organism>
<accession>A0A835CS96</accession>
<keyword evidence="5" id="KW-0539">Nucleus</keyword>
<dbReference type="OrthoDB" id="337581at2759"/>
<keyword evidence="3" id="KW-0227">DNA damage</keyword>
<dbReference type="GO" id="GO:0030896">
    <property type="term" value="C:checkpoint clamp complex"/>
    <property type="evidence" value="ECO:0007669"/>
    <property type="project" value="TreeGrafter"/>
</dbReference>
<gene>
    <name evidence="6" type="ORF">HCN44_004226</name>
</gene>
<sequence length="273" mass="31087">MNPQIDNYKLVAKLGTLKTFVQLLRSVNHRENATCFCTDNGLKITVEDSKCIQASAYIPIQVFQEFNLVEDVIFKINLTVLVECLNMFWSNMSSANASVGLQLYYKDQGHPVTVLIEEDGIITDCSLKTQDPDEILDFHMETELVLNRVVLKTTLLRDIWTELDPSSEYLELLLSPETPYFRITSNGLAGECRIELPHDSDLICTFQCKKEASFFYRQSHIKPAMKALGCCETVSLRTDKSGLLCFQYMVKTDEGHICYVEYYVSPVVEGDED</sequence>
<protein>
    <recommendedName>
        <fullName evidence="8">Cell cycle checkpoint protein RAD1</fullName>
    </recommendedName>
</protein>
<dbReference type="AlphaFoldDB" id="A0A835CS96"/>
<dbReference type="CDD" id="cd00577">
    <property type="entry name" value="PCNA"/>
    <property type="match status" value="1"/>
</dbReference>
<proteinExistence type="inferred from homology"/>
<dbReference type="PRINTS" id="PR01246">
    <property type="entry name" value="RAD1REPAIR"/>
</dbReference>
<dbReference type="PRINTS" id="PR01245">
    <property type="entry name" value="RAD1REC1"/>
</dbReference>
<dbReference type="InterPro" id="IPR046938">
    <property type="entry name" value="DNA_clamp_sf"/>
</dbReference>
<keyword evidence="4" id="KW-0234">DNA repair</keyword>
<evidence type="ECO:0000256" key="2">
    <source>
        <dbReference type="ARBA" id="ARBA00010991"/>
    </source>
</evidence>
<comment type="caution">
    <text evidence="6">The sequence shown here is derived from an EMBL/GenBank/DDBJ whole genome shotgun (WGS) entry which is preliminary data.</text>
</comment>
<dbReference type="Pfam" id="PF02144">
    <property type="entry name" value="Rad1"/>
    <property type="match status" value="1"/>
</dbReference>
<comment type="subcellular location">
    <subcellularLocation>
        <location evidence="1">Nucleus</location>
    </subcellularLocation>
</comment>
<dbReference type="GO" id="GO:0000077">
    <property type="term" value="P:DNA damage checkpoint signaling"/>
    <property type="evidence" value="ECO:0007669"/>
    <property type="project" value="InterPro"/>
</dbReference>
<evidence type="ECO:0000256" key="3">
    <source>
        <dbReference type="ARBA" id="ARBA00022763"/>
    </source>
</evidence>
<name>A0A835CS96_APHGI</name>
<keyword evidence="7" id="KW-1185">Reference proteome</keyword>
<comment type="similarity">
    <text evidence="2">Belongs to the rad1 family.</text>
</comment>
<dbReference type="InterPro" id="IPR003021">
    <property type="entry name" value="Rad1_Rec1_Rad17"/>
</dbReference>
<evidence type="ECO:0000256" key="1">
    <source>
        <dbReference type="ARBA" id="ARBA00004123"/>
    </source>
</evidence>
<reference evidence="6 7" key="1">
    <citation type="submission" date="2020-08" db="EMBL/GenBank/DDBJ databases">
        <title>Aphidius gifuensis genome sequencing and assembly.</title>
        <authorList>
            <person name="Du Z."/>
        </authorList>
    </citation>
    <scope>NUCLEOTIDE SEQUENCE [LARGE SCALE GENOMIC DNA]</scope>
    <source>
        <strain evidence="6">YNYX2018</strain>
        <tissue evidence="6">Adults</tissue>
    </source>
</reference>
<evidence type="ECO:0000256" key="5">
    <source>
        <dbReference type="ARBA" id="ARBA00023242"/>
    </source>
</evidence>
<dbReference type="Gene3D" id="3.70.10.10">
    <property type="match status" value="1"/>
</dbReference>